<dbReference type="GO" id="GO:0005315">
    <property type="term" value="F:phosphate transmembrane transporter activity"/>
    <property type="evidence" value="ECO:0007669"/>
    <property type="project" value="InterPro"/>
</dbReference>
<dbReference type="RefSeq" id="WP_208008098.1">
    <property type="nucleotide sequence ID" value="NZ_CP071796.1"/>
</dbReference>
<evidence type="ECO:0000256" key="4">
    <source>
        <dbReference type="ARBA" id="ARBA00022592"/>
    </source>
</evidence>
<name>A0A975CHZ4_9BURK</name>
<keyword evidence="6 10" id="KW-0067">ATP-binding</keyword>
<keyword evidence="11" id="KW-1185">Reference proteome</keyword>
<feature type="domain" description="ABC transporter" evidence="9">
    <location>
        <begin position="25"/>
        <end position="251"/>
    </location>
</feature>
<dbReference type="Proteomes" id="UP000663903">
    <property type="component" value="Chromosome"/>
</dbReference>
<dbReference type="InterPro" id="IPR005670">
    <property type="entry name" value="PstB-like"/>
</dbReference>
<dbReference type="InterPro" id="IPR017871">
    <property type="entry name" value="ABC_transporter-like_CS"/>
</dbReference>
<dbReference type="CDD" id="cd03260">
    <property type="entry name" value="ABC_PstB_phosphate_transporter"/>
    <property type="match status" value="1"/>
</dbReference>
<sequence>MSDASRAFLDTAVQHAHIGHAPPFIALQNVGVRFGAVQALQAVTLRIAPGDSVALIGGNGCGKSTLLRVVHGLIAPSAGQVQAPPRAAQAMLFQRPWMLRNSVLNNIAIGLWLRGARWTDAKARALQALRRVQLAPLAGRSARGLSGGQQQRLALARAWAQQPRLLLLDEPTASLDPRAKHEVEALMHEFTHAPAGEGEPPLTMLFASHNLGQVKRLARRVVYLEQGCVLADLRVEDFFNRDVLRAVSPRADLFLKGELL</sequence>
<dbReference type="SUPFAM" id="SSF52540">
    <property type="entry name" value="P-loop containing nucleoside triphosphate hydrolases"/>
    <property type="match status" value="1"/>
</dbReference>
<comment type="similarity">
    <text evidence="1">Belongs to the ABC transporter superfamily.</text>
</comment>
<evidence type="ECO:0000256" key="7">
    <source>
        <dbReference type="ARBA" id="ARBA00022967"/>
    </source>
</evidence>
<keyword evidence="3" id="KW-1003">Cell membrane</keyword>
<evidence type="ECO:0000256" key="5">
    <source>
        <dbReference type="ARBA" id="ARBA00022741"/>
    </source>
</evidence>
<keyword evidence="4" id="KW-0592">Phosphate transport</keyword>
<dbReference type="InterPro" id="IPR003439">
    <property type="entry name" value="ABC_transporter-like_ATP-bd"/>
</dbReference>
<evidence type="ECO:0000313" key="11">
    <source>
        <dbReference type="Proteomes" id="UP000663903"/>
    </source>
</evidence>
<organism evidence="10 11">
    <name type="scientific">Ottowia testudinis</name>
    <dbReference type="NCBI Taxonomy" id="2816950"/>
    <lineage>
        <taxon>Bacteria</taxon>
        <taxon>Pseudomonadati</taxon>
        <taxon>Pseudomonadota</taxon>
        <taxon>Betaproteobacteria</taxon>
        <taxon>Burkholderiales</taxon>
        <taxon>Comamonadaceae</taxon>
        <taxon>Ottowia</taxon>
    </lineage>
</organism>
<evidence type="ECO:0000256" key="2">
    <source>
        <dbReference type="ARBA" id="ARBA00022448"/>
    </source>
</evidence>
<dbReference type="Gene3D" id="3.40.50.300">
    <property type="entry name" value="P-loop containing nucleotide triphosphate hydrolases"/>
    <property type="match status" value="1"/>
</dbReference>
<dbReference type="PROSITE" id="PS50893">
    <property type="entry name" value="ABC_TRANSPORTER_2"/>
    <property type="match status" value="1"/>
</dbReference>
<dbReference type="GO" id="GO:0005524">
    <property type="term" value="F:ATP binding"/>
    <property type="evidence" value="ECO:0007669"/>
    <property type="project" value="UniProtKB-KW"/>
</dbReference>
<evidence type="ECO:0000256" key="6">
    <source>
        <dbReference type="ARBA" id="ARBA00022840"/>
    </source>
</evidence>
<dbReference type="GO" id="GO:0016887">
    <property type="term" value="F:ATP hydrolysis activity"/>
    <property type="evidence" value="ECO:0007669"/>
    <property type="project" value="InterPro"/>
</dbReference>
<evidence type="ECO:0000256" key="1">
    <source>
        <dbReference type="ARBA" id="ARBA00005417"/>
    </source>
</evidence>
<dbReference type="EMBL" id="CP071796">
    <property type="protein sequence ID" value="QTD44534.1"/>
    <property type="molecule type" value="Genomic_DNA"/>
</dbReference>
<evidence type="ECO:0000256" key="8">
    <source>
        <dbReference type="ARBA" id="ARBA00023136"/>
    </source>
</evidence>
<proteinExistence type="inferred from homology"/>
<reference evidence="10" key="1">
    <citation type="submission" date="2021-03" db="EMBL/GenBank/DDBJ databases">
        <title>Ottowia sp. 27C isolated from the cloaca of a Giant Asian pond turtle (Heosemys grandis).</title>
        <authorList>
            <person name="Spergser J."/>
            <person name="Busse H.-J."/>
        </authorList>
    </citation>
    <scope>NUCLEOTIDE SEQUENCE</scope>
    <source>
        <strain evidence="10">27C</strain>
    </source>
</reference>
<accession>A0A975CHZ4</accession>
<dbReference type="PANTHER" id="PTHR42788">
    <property type="entry name" value="TAURINE IMPORT ATP-BINDING PROTEIN-RELATED"/>
    <property type="match status" value="1"/>
</dbReference>
<keyword evidence="5" id="KW-0547">Nucleotide-binding</keyword>
<keyword evidence="8" id="KW-0472">Membrane</keyword>
<dbReference type="PANTHER" id="PTHR42788:SF17">
    <property type="entry name" value="ALIPHATIC SULFONATES IMPORT ATP-BINDING PROTEIN SSUB"/>
    <property type="match status" value="1"/>
</dbReference>
<dbReference type="InterPro" id="IPR050166">
    <property type="entry name" value="ABC_transporter_ATP-bind"/>
</dbReference>
<evidence type="ECO:0000313" key="10">
    <source>
        <dbReference type="EMBL" id="QTD44534.1"/>
    </source>
</evidence>
<gene>
    <name evidence="10" type="ORF">J1M35_15745</name>
</gene>
<dbReference type="InterPro" id="IPR027417">
    <property type="entry name" value="P-loop_NTPase"/>
</dbReference>
<dbReference type="Pfam" id="PF00005">
    <property type="entry name" value="ABC_tran"/>
    <property type="match status" value="1"/>
</dbReference>
<dbReference type="AlphaFoldDB" id="A0A975CHZ4"/>
<dbReference type="SMART" id="SM00382">
    <property type="entry name" value="AAA"/>
    <property type="match status" value="1"/>
</dbReference>
<dbReference type="GO" id="GO:0035435">
    <property type="term" value="P:phosphate ion transmembrane transport"/>
    <property type="evidence" value="ECO:0007669"/>
    <property type="project" value="InterPro"/>
</dbReference>
<protein>
    <submittedName>
        <fullName evidence="10">Phosphate ABC transporter ATP-binding protein</fullName>
    </submittedName>
</protein>
<evidence type="ECO:0000259" key="9">
    <source>
        <dbReference type="PROSITE" id="PS50893"/>
    </source>
</evidence>
<dbReference type="KEGG" id="otd:J1M35_15745"/>
<dbReference type="GO" id="GO:0016020">
    <property type="term" value="C:membrane"/>
    <property type="evidence" value="ECO:0007669"/>
    <property type="project" value="InterPro"/>
</dbReference>
<dbReference type="PROSITE" id="PS00211">
    <property type="entry name" value="ABC_TRANSPORTER_1"/>
    <property type="match status" value="1"/>
</dbReference>
<evidence type="ECO:0000256" key="3">
    <source>
        <dbReference type="ARBA" id="ARBA00022475"/>
    </source>
</evidence>
<keyword evidence="7" id="KW-1278">Translocase</keyword>
<keyword evidence="2" id="KW-0813">Transport</keyword>
<dbReference type="InterPro" id="IPR003593">
    <property type="entry name" value="AAA+_ATPase"/>
</dbReference>